<accession>A0A3R9RGS4</accession>
<dbReference type="Proteomes" id="UP000275076">
    <property type="component" value="Unassembled WGS sequence"/>
</dbReference>
<evidence type="ECO:0000313" key="1">
    <source>
        <dbReference type="EMBL" id="RSL35124.1"/>
    </source>
</evidence>
<dbReference type="RefSeq" id="WP_125553452.1">
    <property type="nucleotide sequence ID" value="NZ_RBVX01000001.1"/>
</dbReference>
<gene>
    <name evidence="1" type="ORF">D7Z54_00690</name>
</gene>
<reference evidence="1 2" key="1">
    <citation type="submission" date="2018-10" db="EMBL/GenBank/DDBJ databases">
        <title>Draft genome sequence of Bacillus salarius IM0101, isolated from a hypersaline soil in Inner Mongolia, China.</title>
        <authorList>
            <person name="Yamprayoonswat W."/>
            <person name="Boonvisut S."/>
            <person name="Jumpathong W."/>
            <person name="Sittihan S."/>
            <person name="Ruangsuj P."/>
            <person name="Wanthongcharoen S."/>
            <person name="Thongpramul N."/>
            <person name="Pimmason S."/>
            <person name="Yu B."/>
            <person name="Yasawong M."/>
        </authorList>
    </citation>
    <scope>NUCLEOTIDE SEQUENCE [LARGE SCALE GENOMIC DNA]</scope>
    <source>
        <strain evidence="1 2">IM0101</strain>
    </source>
</reference>
<protein>
    <submittedName>
        <fullName evidence="1">Uncharacterized protein</fullName>
    </submittedName>
</protein>
<dbReference type="AlphaFoldDB" id="A0A3R9RGS4"/>
<keyword evidence="2" id="KW-1185">Reference proteome</keyword>
<comment type="caution">
    <text evidence="1">The sequence shown here is derived from an EMBL/GenBank/DDBJ whole genome shotgun (WGS) entry which is preliminary data.</text>
</comment>
<dbReference type="Pfam" id="PF20074">
    <property type="entry name" value="DUF6470"/>
    <property type="match status" value="1"/>
</dbReference>
<name>A0A3R9RGS4_9BACI</name>
<proteinExistence type="predicted"/>
<dbReference type="EMBL" id="RBVX01000001">
    <property type="protein sequence ID" value="RSL35124.1"/>
    <property type="molecule type" value="Genomic_DNA"/>
</dbReference>
<dbReference type="InterPro" id="IPR045527">
    <property type="entry name" value="DUF6470"/>
</dbReference>
<evidence type="ECO:0000313" key="2">
    <source>
        <dbReference type="Proteomes" id="UP000275076"/>
    </source>
</evidence>
<organism evidence="1 2">
    <name type="scientific">Salibacterium salarium</name>
    <dbReference type="NCBI Taxonomy" id="284579"/>
    <lineage>
        <taxon>Bacteria</taxon>
        <taxon>Bacillati</taxon>
        <taxon>Bacillota</taxon>
        <taxon>Bacilli</taxon>
        <taxon>Bacillales</taxon>
        <taxon>Bacillaceae</taxon>
    </lineage>
</organism>
<dbReference type="OrthoDB" id="2112831at2"/>
<sequence length="196" mass="21869">MDFPMVEVNTTKAKLGMTSSRPPIQINQREADVSMEQKFMDTVNISTEAVEVNIDQSEAFADAGIIPPLERTKQFASKAEQTASEFVAKTAREGEQMKSIDENGGGGKVIASIAKENTRLIELETEMTTIPESADKVKFDVDPGSITFDVEKAEFNMDVQPHEPEFQVPRWEVQHYMRQKPSIEFNVVGGQVDRAL</sequence>